<feature type="transmembrane region" description="Helical" evidence="1">
    <location>
        <begin position="463"/>
        <end position="483"/>
    </location>
</feature>
<evidence type="ECO:0000313" key="3">
    <source>
        <dbReference type="EMBL" id="PMD61154.1"/>
    </source>
</evidence>
<sequence>TAWYMLVLHFLCCIALVIAMIYGVDGYKALDGTKTPRYTNGKFTLRSGDVSTLISAGTTIIGLILSSWSATVTTQCVFALLEDPGLTISRFTRIMTWKAPLLRLSGSSGIVCLILLLTFPQQYIDPIINGAVNWGSALEEVGTVTVASANPEADYTLWGWYGSKLQDRQAAVQRAAGMANLAWATATNGSSGAVQTSCRHVVNDEQVPIMSQLDNVTMPCIVVNSITWPTAPVPSLVQNVADTSDQVSITGTTAFSFVNYPGNAVIFDQSNTTLQLPYNDSLYNSDFIDLSNPIYPTAFRFSGEMTAIVLLGKHYVDAPFFTDGFGYALPANNFSTLSSLEQLDFTYLTINFTAGVILSPNSTYISNSVVESNPSIQDRDITEAPWVHEALYLLPDVMSMVAVMNSTSLSTWLNLENYTENLIRYSYQGAWDMLQRSFDVNSISLVARIEDTRVQATVTKWRVYLWLGISLLMTASVVPLAVLMSDRKRNLVMDGNLALLLTDPTGVFKGDERGTEKYHLTNIKKVGKEENIIRMKLKKHK</sequence>
<keyword evidence="4" id="KW-1185">Reference proteome</keyword>
<feature type="non-terminal residue" evidence="3">
    <location>
        <position position="541"/>
    </location>
</feature>
<proteinExistence type="predicted"/>
<evidence type="ECO:0000256" key="1">
    <source>
        <dbReference type="SAM" id="Phobius"/>
    </source>
</evidence>
<gene>
    <name evidence="3" type="ORF">K444DRAFT_500382</name>
</gene>
<keyword evidence="1" id="KW-1133">Transmembrane helix</keyword>
<dbReference type="RefSeq" id="XP_024738058.1">
    <property type="nucleotide sequence ID" value="XM_024873339.1"/>
</dbReference>
<evidence type="ECO:0000313" key="4">
    <source>
        <dbReference type="Proteomes" id="UP000235371"/>
    </source>
</evidence>
<evidence type="ECO:0000256" key="2">
    <source>
        <dbReference type="SAM" id="SignalP"/>
    </source>
</evidence>
<keyword evidence="1" id="KW-0472">Membrane</keyword>
<dbReference type="STRING" id="1095630.A0A2J6TDP6"/>
<feature type="non-terminal residue" evidence="3">
    <location>
        <position position="1"/>
    </location>
</feature>
<feature type="transmembrane region" description="Helical" evidence="1">
    <location>
        <begin position="50"/>
        <end position="81"/>
    </location>
</feature>
<dbReference type="InParanoid" id="A0A2J6TDP6"/>
<name>A0A2J6TDP6_9HELO</name>
<dbReference type="AlphaFoldDB" id="A0A2J6TDP6"/>
<dbReference type="OrthoDB" id="5378430at2759"/>
<dbReference type="Proteomes" id="UP000235371">
    <property type="component" value="Unassembled WGS sequence"/>
</dbReference>
<reference evidence="3 4" key="1">
    <citation type="submission" date="2016-04" db="EMBL/GenBank/DDBJ databases">
        <title>A degradative enzymes factory behind the ericoid mycorrhizal symbiosis.</title>
        <authorList>
            <consortium name="DOE Joint Genome Institute"/>
            <person name="Martino E."/>
            <person name="Morin E."/>
            <person name="Grelet G."/>
            <person name="Kuo A."/>
            <person name="Kohler A."/>
            <person name="Daghino S."/>
            <person name="Barry K."/>
            <person name="Choi C."/>
            <person name="Cichocki N."/>
            <person name="Clum A."/>
            <person name="Copeland A."/>
            <person name="Hainaut M."/>
            <person name="Haridas S."/>
            <person name="Labutti K."/>
            <person name="Lindquist E."/>
            <person name="Lipzen A."/>
            <person name="Khouja H.-R."/>
            <person name="Murat C."/>
            <person name="Ohm R."/>
            <person name="Olson A."/>
            <person name="Spatafora J."/>
            <person name="Veneault-Fourrey C."/>
            <person name="Henrissat B."/>
            <person name="Grigoriev I."/>
            <person name="Martin F."/>
            <person name="Perotto S."/>
        </authorList>
    </citation>
    <scope>NUCLEOTIDE SEQUENCE [LARGE SCALE GENOMIC DNA]</scope>
    <source>
        <strain evidence="3 4">E</strain>
    </source>
</reference>
<feature type="chain" id="PRO_5014412921" evidence="2">
    <location>
        <begin position="20"/>
        <end position="541"/>
    </location>
</feature>
<feature type="transmembrane region" description="Helical" evidence="1">
    <location>
        <begin position="101"/>
        <end position="119"/>
    </location>
</feature>
<keyword evidence="1" id="KW-0812">Transmembrane</keyword>
<accession>A0A2J6TDP6</accession>
<dbReference type="GeneID" id="36581419"/>
<feature type="signal peptide" evidence="2">
    <location>
        <begin position="1"/>
        <end position="19"/>
    </location>
</feature>
<dbReference type="EMBL" id="KZ613786">
    <property type="protein sequence ID" value="PMD61154.1"/>
    <property type="molecule type" value="Genomic_DNA"/>
</dbReference>
<organism evidence="3 4">
    <name type="scientific">Hyaloscypha bicolor E</name>
    <dbReference type="NCBI Taxonomy" id="1095630"/>
    <lineage>
        <taxon>Eukaryota</taxon>
        <taxon>Fungi</taxon>
        <taxon>Dikarya</taxon>
        <taxon>Ascomycota</taxon>
        <taxon>Pezizomycotina</taxon>
        <taxon>Leotiomycetes</taxon>
        <taxon>Helotiales</taxon>
        <taxon>Hyaloscyphaceae</taxon>
        <taxon>Hyaloscypha</taxon>
        <taxon>Hyaloscypha bicolor</taxon>
    </lineage>
</organism>
<protein>
    <submittedName>
        <fullName evidence="3">Uncharacterized protein</fullName>
    </submittedName>
</protein>
<keyword evidence="2" id="KW-0732">Signal</keyword>